<protein>
    <submittedName>
        <fullName evidence="2">Uncharacterized protein</fullName>
    </submittedName>
</protein>
<accession>A0AAD6W981</accession>
<reference evidence="2" key="1">
    <citation type="journal article" date="2023" name="Mol. Ecol. Resour.">
        <title>Chromosome-level genome assembly of a triploid poplar Populus alba 'Berolinensis'.</title>
        <authorList>
            <person name="Chen S."/>
            <person name="Yu Y."/>
            <person name="Wang X."/>
            <person name="Wang S."/>
            <person name="Zhang T."/>
            <person name="Zhou Y."/>
            <person name="He R."/>
            <person name="Meng N."/>
            <person name="Wang Y."/>
            <person name="Liu W."/>
            <person name="Liu Z."/>
            <person name="Liu J."/>
            <person name="Guo Q."/>
            <person name="Huang H."/>
            <person name="Sederoff R.R."/>
            <person name="Wang G."/>
            <person name="Qu G."/>
            <person name="Chen S."/>
        </authorList>
    </citation>
    <scope>NUCLEOTIDE SEQUENCE</scope>
    <source>
        <strain evidence="2">SC-2020</strain>
    </source>
</reference>
<evidence type="ECO:0000313" key="2">
    <source>
        <dbReference type="EMBL" id="KAJ7004055.1"/>
    </source>
</evidence>
<evidence type="ECO:0000313" key="1">
    <source>
        <dbReference type="EMBL" id="KAJ7004044.1"/>
    </source>
</evidence>
<evidence type="ECO:0000313" key="3">
    <source>
        <dbReference type="Proteomes" id="UP001164929"/>
    </source>
</evidence>
<comment type="caution">
    <text evidence="2">The sequence shown here is derived from an EMBL/GenBank/DDBJ whole genome shotgun (WGS) entry which is preliminary data.</text>
</comment>
<sequence>MTAMKENGLLYPSQPRDQSYYWPSFLEMDPKFLINWFSMLSRYISPTSWGEVSSNMNWDV</sequence>
<proteinExistence type="predicted"/>
<dbReference type="Proteomes" id="UP001164929">
    <property type="component" value="Chromosome 3"/>
</dbReference>
<keyword evidence="3" id="KW-1185">Reference proteome</keyword>
<dbReference type="AlphaFoldDB" id="A0AAD6W981"/>
<organism evidence="2 3">
    <name type="scientific">Populus alba x Populus x berolinensis</name>
    <dbReference type="NCBI Taxonomy" id="444605"/>
    <lineage>
        <taxon>Eukaryota</taxon>
        <taxon>Viridiplantae</taxon>
        <taxon>Streptophyta</taxon>
        <taxon>Embryophyta</taxon>
        <taxon>Tracheophyta</taxon>
        <taxon>Spermatophyta</taxon>
        <taxon>Magnoliopsida</taxon>
        <taxon>eudicotyledons</taxon>
        <taxon>Gunneridae</taxon>
        <taxon>Pentapetalae</taxon>
        <taxon>rosids</taxon>
        <taxon>fabids</taxon>
        <taxon>Malpighiales</taxon>
        <taxon>Salicaceae</taxon>
        <taxon>Saliceae</taxon>
        <taxon>Populus</taxon>
    </lineage>
</organism>
<dbReference type="EMBL" id="JAQIZT010000003">
    <property type="protein sequence ID" value="KAJ7004055.1"/>
    <property type="molecule type" value="Genomic_DNA"/>
</dbReference>
<gene>
    <name evidence="1" type="ORF">NC653_009051</name>
    <name evidence="2" type="ORF">NC653_009060</name>
</gene>
<dbReference type="EMBL" id="JAQIZT010000003">
    <property type="protein sequence ID" value="KAJ7004044.1"/>
    <property type="molecule type" value="Genomic_DNA"/>
</dbReference>
<name>A0AAD6W981_9ROSI</name>